<dbReference type="InterPro" id="IPR043502">
    <property type="entry name" value="DNA/RNA_pol_sf"/>
</dbReference>
<dbReference type="KEGG" id="nta:107816864"/>
<dbReference type="Pfam" id="PF07727">
    <property type="entry name" value="RVT_2"/>
    <property type="match status" value="1"/>
</dbReference>
<evidence type="ECO:0000259" key="1">
    <source>
        <dbReference type="Pfam" id="PF07727"/>
    </source>
</evidence>
<proteinExistence type="predicted"/>
<accession>A0A1S4CAF7</accession>
<dbReference type="OMA" id="ISHMEAT"/>
<dbReference type="PANTHER" id="PTHR11439:SF444">
    <property type="entry name" value="HELICASE ATP-BINDING DOMAIN-CONTAINING PROTEIN"/>
    <property type="match status" value="1"/>
</dbReference>
<dbReference type="SUPFAM" id="SSF56672">
    <property type="entry name" value="DNA/RNA polymerases"/>
    <property type="match status" value="1"/>
</dbReference>
<dbReference type="RefSeq" id="XP_016498096.1">
    <property type="nucleotide sequence ID" value="XM_016642610.1"/>
</dbReference>
<gene>
    <name evidence="2" type="primary">LOC107816864</name>
</gene>
<dbReference type="PaxDb" id="4097-A0A1S4CAF7"/>
<dbReference type="STRING" id="4097.A0A1S4CAF7"/>
<dbReference type="PANTHER" id="PTHR11439">
    <property type="entry name" value="GAG-POL-RELATED RETROTRANSPOSON"/>
    <property type="match status" value="1"/>
</dbReference>
<dbReference type="OrthoDB" id="1107210at2759"/>
<name>A0A1S4CAF7_TOBAC</name>
<protein>
    <submittedName>
        <fullName evidence="2">Uncharacterized mitochondrial protein AtMg00810-like</fullName>
    </submittedName>
</protein>
<evidence type="ECO:0000313" key="2">
    <source>
        <dbReference type="RefSeq" id="XP_016498096.1"/>
    </source>
</evidence>
<reference evidence="2" key="1">
    <citation type="submission" date="2025-08" db="UniProtKB">
        <authorList>
            <consortium name="RefSeq"/>
        </authorList>
    </citation>
    <scope>IDENTIFICATION</scope>
</reference>
<organism evidence="2">
    <name type="scientific">Nicotiana tabacum</name>
    <name type="common">Common tobacco</name>
    <dbReference type="NCBI Taxonomy" id="4097"/>
    <lineage>
        <taxon>Eukaryota</taxon>
        <taxon>Viridiplantae</taxon>
        <taxon>Streptophyta</taxon>
        <taxon>Embryophyta</taxon>
        <taxon>Tracheophyta</taxon>
        <taxon>Spermatophyta</taxon>
        <taxon>Magnoliopsida</taxon>
        <taxon>eudicotyledons</taxon>
        <taxon>Gunneridae</taxon>
        <taxon>Pentapetalae</taxon>
        <taxon>asterids</taxon>
        <taxon>lamiids</taxon>
        <taxon>Solanales</taxon>
        <taxon>Solanaceae</taxon>
        <taxon>Nicotianoideae</taxon>
        <taxon>Nicotianeae</taxon>
        <taxon>Nicotiana</taxon>
    </lineage>
</organism>
<dbReference type="AlphaFoldDB" id="A0A1S4CAF7"/>
<feature type="domain" description="Reverse transcriptase Ty1/copia-type" evidence="1">
    <location>
        <begin position="2"/>
        <end position="102"/>
    </location>
</feature>
<dbReference type="InterPro" id="IPR013103">
    <property type="entry name" value="RVT_2"/>
</dbReference>
<sequence length="229" mass="25851">MGFQQSHYGYSLFTKKAGDDIVVILVYVDDLLITGSNQQLLCSTRSDLKKRFKMKNLGELKFFLGIEFARSKRGILMCQRKYALEIISESGLSGAKPAGTPLELNQKLTLVEYDNCFKNDNTQVDEVLNNPGAYQRLIGRLLYLTMIRHDIAFVVQVISQYMHCPKISHMEATLRVVKYIKEAPGLGLFLPAESANQLSAYCDSDWGACIQTRRSVTWYLVKFGSALIS</sequence>